<accession>A0A2P6NJ11</accession>
<keyword evidence="2" id="KW-1185">Reference proteome</keyword>
<dbReference type="EMBL" id="MDYQ01000072">
    <property type="protein sequence ID" value="PRP83945.1"/>
    <property type="molecule type" value="Genomic_DNA"/>
</dbReference>
<dbReference type="AlphaFoldDB" id="A0A2P6NJ11"/>
<sequence>MRSIGRLPWIMDKIRKENEGIWRLHDSIDSQVSSLPRSAISFASVVFVISTWWRRIVLDTPWMSPFPASEDSSASQQISQTRTNNMWSLLKFVMRSSSKNTLQSIFALIASASFLMALLRQKRITGRGGRLHIESSHPEKFNVRFLQHLHYFEMAKLDRSRRSFLMSGAPLH</sequence>
<name>A0A2P6NJ11_9EUKA</name>
<gene>
    <name evidence="1" type="ORF">PROFUN_08629</name>
</gene>
<proteinExistence type="predicted"/>
<evidence type="ECO:0000313" key="2">
    <source>
        <dbReference type="Proteomes" id="UP000241769"/>
    </source>
</evidence>
<evidence type="ECO:0000313" key="1">
    <source>
        <dbReference type="EMBL" id="PRP83945.1"/>
    </source>
</evidence>
<organism evidence="1 2">
    <name type="scientific">Planoprotostelium fungivorum</name>
    <dbReference type="NCBI Taxonomy" id="1890364"/>
    <lineage>
        <taxon>Eukaryota</taxon>
        <taxon>Amoebozoa</taxon>
        <taxon>Evosea</taxon>
        <taxon>Variosea</taxon>
        <taxon>Cavosteliida</taxon>
        <taxon>Cavosteliaceae</taxon>
        <taxon>Planoprotostelium</taxon>
    </lineage>
</organism>
<dbReference type="InParanoid" id="A0A2P6NJ11"/>
<reference evidence="1 2" key="1">
    <citation type="journal article" date="2018" name="Genome Biol. Evol.">
        <title>Multiple Roots of Fruiting Body Formation in Amoebozoa.</title>
        <authorList>
            <person name="Hillmann F."/>
            <person name="Forbes G."/>
            <person name="Novohradska S."/>
            <person name="Ferling I."/>
            <person name="Riege K."/>
            <person name="Groth M."/>
            <person name="Westermann M."/>
            <person name="Marz M."/>
            <person name="Spaller T."/>
            <person name="Winckler T."/>
            <person name="Schaap P."/>
            <person name="Glockner G."/>
        </authorList>
    </citation>
    <scope>NUCLEOTIDE SEQUENCE [LARGE SCALE GENOMIC DNA]</scope>
    <source>
        <strain evidence="1 2">Jena</strain>
    </source>
</reference>
<comment type="caution">
    <text evidence="1">The sequence shown here is derived from an EMBL/GenBank/DDBJ whole genome shotgun (WGS) entry which is preliminary data.</text>
</comment>
<dbReference type="Proteomes" id="UP000241769">
    <property type="component" value="Unassembled WGS sequence"/>
</dbReference>
<protein>
    <submittedName>
        <fullName evidence="1">Uncharacterized protein</fullName>
    </submittedName>
</protein>